<comment type="caution">
    <text evidence="1">The sequence shown here is derived from an EMBL/GenBank/DDBJ whole genome shotgun (WGS) entry which is preliminary data.</text>
</comment>
<dbReference type="EMBL" id="JBBBZM010000050">
    <property type="protein sequence ID" value="KAL0636426.1"/>
    <property type="molecule type" value="Genomic_DNA"/>
</dbReference>
<sequence length="281" mass="32553">MCAMRNDTAETTETTDTQILKPEPSLTFIITCRVWKTKYVFTSASDSTVRYYILAPPKYKHRRHACGWSAIVHAGDNPKYNSLSQSPVVGRCKRAILWNKVYIEYGGSVQKDVKADEKVIKIKSLKAYNKFRKFFCTGPKELEWSEEEEAAATEEGKAPTNFLEVAHTGHRRYEFSVDGRRYRWTGTRMHAGWFNRFMKMKGIAFDLKLVRLDDNKLIASYKNTYWGKEFGKLSLYTDDYEPVMLNEVIIIQTAFCMIKSEKEKREKVRDILEEIGENSGG</sequence>
<evidence type="ECO:0000313" key="2">
    <source>
        <dbReference type="Proteomes" id="UP001447188"/>
    </source>
</evidence>
<gene>
    <name evidence="1" type="ORF">Q9L58_004575</name>
</gene>
<accession>A0ABR3GKH3</accession>
<proteinExistence type="predicted"/>
<keyword evidence="2" id="KW-1185">Reference proteome</keyword>
<organism evidence="1 2">
    <name type="scientific">Discina gigas</name>
    <dbReference type="NCBI Taxonomy" id="1032678"/>
    <lineage>
        <taxon>Eukaryota</taxon>
        <taxon>Fungi</taxon>
        <taxon>Dikarya</taxon>
        <taxon>Ascomycota</taxon>
        <taxon>Pezizomycotina</taxon>
        <taxon>Pezizomycetes</taxon>
        <taxon>Pezizales</taxon>
        <taxon>Discinaceae</taxon>
        <taxon>Discina</taxon>
    </lineage>
</organism>
<name>A0ABR3GKH3_9PEZI</name>
<dbReference type="Proteomes" id="UP001447188">
    <property type="component" value="Unassembled WGS sequence"/>
</dbReference>
<reference evidence="1 2" key="1">
    <citation type="submission" date="2024-02" db="EMBL/GenBank/DDBJ databases">
        <title>Discinaceae phylogenomics.</title>
        <authorList>
            <person name="Dirks A.C."/>
            <person name="James T.Y."/>
        </authorList>
    </citation>
    <scope>NUCLEOTIDE SEQUENCE [LARGE SCALE GENOMIC DNA]</scope>
    <source>
        <strain evidence="1 2">ACD0624</strain>
    </source>
</reference>
<protein>
    <submittedName>
        <fullName evidence="1">Uncharacterized protein</fullName>
    </submittedName>
</protein>
<evidence type="ECO:0000313" key="1">
    <source>
        <dbReference type="EMBL" id="KAL0636426.1"/>
    </source>
</evidence>